<dbReference type="Proteomes" id="UP000645555">
    <property type="component" value="Unassembled WGS sequence"/>
</dbReference>
<reference evidence="7" key="1">
    <citation type="journal article" date="2014" name="Int. J. Syst. Evol. Microbiol.">
        <title>Complete genome sequence of Corynebacterium casei LMG S-19264T (=DSM 44701T), isolated from a smear-ripened cheese.</title>
        <authorList>
            <consortium name="US DOE Joint Genome Institute (JGI-PGF)"/>
            <person name="Walter F."/>
            <person name="Albersmeier A."/>
            <person name="Kalinowski J."/>
            <person name="Ruckert C."/>
        </authorList>
    </citation>
    <scope>NUCLEOTIDE SEQUENCE</scope>
    <source>
        <strain evidence="7">JCM 4956</strain>
    </source>
</reference>
<keyword evidence="8" id="KW-1185">Reference proteome</keyword>
<dbReference type="PANTHER" id="PTHR30055:SF151">
    <property type="entry name" value="TRANSCRIPTIONAL REGULATORY PROTEIN"/>
    <property type="match status" value="1"/>
</dbReference>
<dbReference type="PANTHER" id="PTHR30055">
    <property type="entry name" value="HTH-TYPE TRANSCRIPTIONAL REGULATOR RUTR"/>
    <property type="match status" value="1"/>
</dbReference>
<sequence>MVRAADRAGRPARSSVWLEDRAPRGGGARGGRPSSLDRDRITGAAVRLLDAEGLAGFSMRRLAAELNVTAMSVYWYVDTKDDLLELALDAAYGELEPPDAGEGSVRHPVGDAAGDGDPAGDGGDWRDRLRALAAGYRALLVRHPWVSPLAGTFLNIGPHSVAFSQRVQQVVRDTGLPLRDQTGAIAAVLQFVYGFGTIEGHFVLRCASAGTTQDEYFHQAMTALADHPRFAEDHGSVADLMKARGGDTVEEMRERDFTFALELLVAGVEAMVARSGPRPAHGGPGRGGPGRDGPAADG</sequence>
<feature type="region of interest" description="Disordered" evidence="5">
    <location>
        <begin position="97"/>
        <end position="121"/>
    </location>
</feature>
<dbReference type="SUPFAM" id="SSF46689">
    <property type="entry name" value="Homeodomain-like"/>
    <property type="match status" value="1"/>
</dbReference>
<keyword evidence="1" id="KW-0805">Transcription regulation</keyword>
<proteinExistence type="predicted"/>
<dbReference type="RefSeq" id="WP_190038167.1">
    <property type="nucleotide sequence ID" value="NZ_BMWD01000021.1"/>
</dbReference>
<dbReference type="GO" id="GO:0003700">
    <property type="term" value="F:DNA-binding transcription factor activity"/>
    <property type="evidence" value="ECO:0007669"/>
    <property type="project" value="TreeGrafter"/>
</dbReference>
<dbReference type="AlphaFoldDB" id="A0A918NLV3"/>
<name>A0A918NLV3_9ACTN</name>
<accession>A0A918NLV3</accession>
<feature type="domain" description="HTH tetR-type" evidence="6">
    <location>
        <begin position="35"/>
        <end position="95"/>
    </location>
</feature>
<evidence type="ECO:0000256" key="2">
    <source>
        <dbReference type="ARBA" id="ARBA00023125"/>
    </source>
</evidence>
<feature type="region of interest" description="Disordered" evidence="5">
    <location>
        <begin position="275"/>
        <end position="298"/>
    </location>
</feature>
<organism evidence="7 8">
    <name type="scientific">Streptomyces fructofermentans</name>
    <dbReference type="NCBI Taxonomy" id="152141"/>
    <lineage>
        <taxon>Bacteria</taxon>
        <taxon>Bacillati</taxon>
        <taxon>Actinomycetota</taxon>
        <taxon>Actinomycetes</taxon>
        <taxon>Kitasatosporales</taxon>
        <taxon>Streptomycetaceae</taxon>
        <taxon>Streptomyces</taxon>
    </lineage>
</organism>
<dbReference type="Pfam" id="PF02909">
    <property type="entry name" value="TetR_C_1"/>
    <property type="match status" value="1"/>
</dbReference>
<evidence type="ECO:0000313" key="7">
    <source>
        <dbReference type="EMBL" id="GGX79420.1"/>
    </source>
</evidence>
<feature type="compositionally biased region" description="Gly residues" evidence="5">
    <location>
        <begin position="282"/>
        <end position="291"/>
    </location>
</feature>
<evidence type="ECO:0000313" key="8">
    <source>
        <dbReference type="Proteomes" id="UP000645555"/>
    </source>
</evidence>
<dbReference type="Pfam" id="PF00440">
    <property type="entry name" value="TetR_N"/>
    <property type="match status" value="1"/>
</dbReference>
<feature type="DNA-binding region" description="H-T-H motif" evidence="4">
    <location>
        <begin position="58"/>
        <end position="77"/>
    </location>
</feature>
<dbReference type="InterPro" id="IPR001647">
    <property type="entry name" value="HTH_TetR"/>
</dbReference>
<comment type="caution">
    <text evidence="7">The sequence shown here is derived from an EMBL/GenBank/DDBJ whole genome shotgun (WGS) entry which is preliminary data.</text>
</comment>
<dbReference type="EMBL" id="BMWD01000021">
    <property type="protein sequence ID" value="GGX79420.1"/>
    <property type="molecule type" value="Genomic_DNA"/>
</dbReference>
<dbReference type="InterPro" id="IPR004111">
    <property type="entry name" value="Repressor_TetR_C"/>
</dbReference>
<dbReference type="InterPro" id="IPR036271">
    <property type="entry name" value="Tet_transcr_reg_TetR-rel_C_sf"/>
</dbReference>
<dbReference type="Gene3D" id="1.10.357.10">
    <property type="entry name" value="Tetracycline Repressor, domain 2"/>
    <property type="match status" value="1"/>
</dbReference>
<feature type="region of interest" description="Disordered" evidence="5">
    <location>
        <begin position="1"/>
        <end position="37"/>
    </location>
</feature>
<evidence type="ECO:0000256" key="4">
    <source>
        <dbReference type="PROSITE-ProRule" id="PRU00335"/>
    </source>
</evidence>
<dbReference type="PROSITE" id="PS50977">
    <property type="entry name" value="HTH_TETR_2"/>
    <property type="match status" value="1"/>
</dbReference>
<dbReference type="InterPro" id="IPR050109">
    <property type="entry name" value="HTH-type_TetR-like_transc_reg"/>
</dbReference>
<dbReference type="SUPFAM" id="SSF48498">
    <property type="entry name" value="Tetracyclin repressor-like, C-terminal domain"/>
    <property type="match status" value="1"/>
</dbReference>
<protein>
    <submittedName>
        <fullName evidence="7">TetR family transcriptional regulator</fullName>
    </submittedName>
</protein>
<evidence type="ECO:0000259" key="6">
    <source>
        <dbReference type="PROSITE" id="PS50977"/>
    </source>
</evidence>
<dbReference type="GO" id="GO:0045892">
    <property type="term" value="P:negative regulation of DNA-templated transcription"/>
    <property type="evidence" value="ECO:0007669"/>
    <property type="project" value="InterPro"/>
</dbReference>
<keyword evidence="2 4" id="KW-0238">DNA-binding</keyword>
<dbReference type="InterPro" id="IPR009057">
    <property type="entry name" value="Homeodomain-like_sf"/>
</dbReference>
<evidence type="ECO:0000256" key="1">
    <source>
        <dbReference type="ARBA" id="ARBA00023015"/>
    </source>
</evidence>
<dbReference type="GO" id="GO:0000976">
    <property type="term" value="F:transcription cis-regulatory region binding"/>
    <property type="evidence" value="ECO:0007669"/>
    <property type="project" value="TreeGrafter"/>
</dbReference>
<gene>
    <name evidence="7" type="ORF">GCM10010515_53980</name>
</gene>
<evidence type="ECO:0000256" key="3">
    <source>
        <dbReference type="ARBA" id="ARBA00023163"/>
    </source>
</evidence>
<dbReference type="Gene3D" id="1.10.10.60">
    <property type="entry name" value="Homeodomain-like"/>
    <property type="match status" value="1"/>
</dbReference>
<reference evidence="7" key="2">
    <citation type="submission" date="2020-09" db="EMBL/GenBank/DDBJ databases">
        <authorList>
            <person name="Sun Q."/>
            <person name="Ohkuma M."/>
        </authorList>
    </citation>
    <scope>NUCLEOTIDE SEQUENCE</scope>
    <source>
        <strain evidence="7">JCM 4956</strain>
    </source>
</reference>
<evidence type="ECO:0000256" key="5">
    <source>
        <dbReference type="SAM" id="MobiDB-lite"/>
    </source>
</evidence>
<keyword evidence="3" id="KW-0804">Transcription</keyword>